<dbReference type="FunFam" id="2.30.38.10:FF:000001">
    <property type="entry name" value="Non-ribosomal peptide synthetase PvdI"/>
    <property type="match status" value="1"/>
</dbReference>
<dbReference type="InterPro" id="IPR009081">
    <property type="entry name" value="PP-bd_ACP"/>
</dbReference>
<dbReference type="InterPro" id="IPR036736">
    <property type="entry name" value="ACP-like_sf"/>
</dbReference>
<dbReference type="Gene3D" id="3.30.559.30">
    <property type="entry name" value="Nonribosomal peptide synthetase, condensation domain"/>
    <property type="match status" value="2"/>
</dbReference>
<dbReference type="Proteomes" id="UP001165986">
    <property type="component" value="Unassembled WGS sequence"/>
</dbReference>
<feature type="non-terminal residue" evidence="6">
    <location>
        <position position="1"/>
    </location>
</feature>
<dbReference type="Gene3D" id="2.30.38.10">
    <property type="entry name" value="Luciferase, Domain 3"/>
    <property type="match status" value="1"/>
</dbReference>
<protein>
    <submittedName>
        <fullName evidence="6">Amino acid adenylation domain-containing protein</fullName>
    </submittedName>
</protein>
<dbReference type="FunFam" id="3.40.50.12780:FF:000012">
    <property type="entry name" value="Non-ribosomal peptide synthetase"/>
    <property type="match status" value="1"/>
</dbReference>
<comment type="cofactor">
    <cofactor evidence="1">
        <name>pantetheine 4'-phosphate</name>
        <dbReference type="ChEBI" id="CHEBI:47942"/>
    </cofactor>
</comment>
<dbReference type="InterPro" id="IPR006162">
    <property type="entry name" value="Ppantetheine_attach_site"/>
</dbReference>
<dbReference type="RefSeq" id="WP_191762486.1">
    <property type="nucleotide sequence ID" value="NZ_VJXY01000125.1"/>
</dbReference>
<dbReference type="InterPro" id="IPR020845">
    <property type="entry name" value="AMP-binding_CS"/>
</dbReference>
<dbReference type="InterPro" id="IPR023213">
    <property type="entry name" value="CAT-like_dom_sf"/>
</dbReference>
<dbReference type="InterPro" id="IPR000873">
    <property type="entry name" value="AMP-dep_synth/lig_dom"/>
</dbReference>
<keyword evidence="3" id="KW-0597">Phosphoprotein</keyword>
<reference evidence="6" key="1">
    <citation type="submission" date="2019-07" db="EMBL/GenBank/DDBJ databases">
        <title>Toxilogical consequences of a new and cryptic species of cyanobacteria (Komarekiella delphini-convector) recovered from the epidermis of a bottlenose dolphin and 1500 ft. in the air.</title>
        <authorList>
            <person name="Brown A.O."/>
            <person name="Dvorak P."/>
            <person name="Villanueva C.D."/>
            <person name="Foss A.J."/>
            <person name="Garvey A.D."/>
            <person name="Gibson Q.A."/>
            <person name="Johansen J.R."/>
            <person name="Casamatta D.A."/>
        </authorList>
    </citation>
    <scope>NUCLEOTIDE SEQUENCE</scope>
    <source>
        <strain evidence="6">SJRDD-AB1</strain>
    </source>
</reference>
<dbReference type="GO" id="GO:0017000">
    <property type="term" value="P:antibiotic biosynthetic process"/>
    <property type="evidence" value="ECO:0007669"/>
    <property type="project" value="UniProtKB-KW"/>
</dbReference>
<dbReference type="PROSITE" id="PS00012">
    <property type="entry name" value="PHOSPHOPANTETHEINE"/>
    <property type="match status" value="1"/>
</dbReference>
<feature type="non-terminal residue" evidence="6">
    <location>
        <position position="1677"/>
    </location>
</feature>
<dbReference type="Gene3D" id="3.30.559.10">
    <property type="entry name" value="Chloramphenicol acetyltransferase-like domain"/>
    <property type="match status" value="2"/>
</dbReference>
<evidence type="ECO:0000313" key="7">
    <source>
        <dbReference type="Proteomes" id="UP001165986"/>
    </source>
</evidence>
<dbReference type="CDD" id="cd12117">
    <property type="entry name" value="A_NRPS_Srf_like"/>
    <property type="match status" value="1"/>
</dbReference>
<evidence type="ECO:0000313" key="6">
    <source>
        <dbReference type="EMBL" id="MBD6621165.1"/>
    </source>
</evidence>
<accession>A0AA40VVQ9</accession>
<dbReference type="FunFam" id="3.40.50.980:FF:000001">
    <property type="entry name" value="Non-ribosomal peptide synthetase"/>
    <property type="match status" value="1"/>
</dbReference>
<dbReference type="Gene3D" id="3.40.50.980">
    <property type="match status" value="2"/>
</dbReference>
<dbReference type="Pfam" id="PF00550">
    <property type="entry name" value="PP-binding"/>
    <property type="match status" value="1"/>
</dbReference>
<evidence type="ECO:0000256" key="1">
    <source>
        <dbReference type="ARBA" id="ARBA00001957"/>
    </source>
</evidence>
<dbReference type="CDD" id="cd19543">
    <property type="entry name" value="DCL_NRPS"/>
    <property type="match status" value="1"/>
</dbReference>
<proteinExistence type="predicted"/>
<dbReference type="EMBL" id="VJXY01000125">
    <property type="protein sequence ID" value="MBD6621165.1"/>
    <property type="molecule type" value="Genomic_DNA"/>
</dbReference>
<dbReference type="GO" id="GO:0003824">
    <property type="term" value="F:catalytic activity"/>
    <property type="evidence" value="ECO:0007669"/>
    <property type="project" value="UniProtKB-KW"/>
</dbReference>
<dbReference type="GO" id="GO:0005829">
    <property type="term" value="C:cytosol"/>
    <property type="evidence" value="ECO:0007669"/>
    <property type="project" value="TreeGrafter"/>
</dbReference>
<dbReference type="NCBIfam" id="TIGR01733">
    <property type="entry name" value="AA-adenyl-dom"/>
    <property type="match status" value="1"/>
</dbReference>
<dbReference type="InterPro" id="IPR013217">
    <property type="entry name" value="Methyltransf_12"/>
</dbReference>
<dbReference type="PANTHER" id="PTHR45527:SF14">
    <property type="entry name" value="PLIPASTATIN SYNTHASE SUBUNIT B"/>
    <property type="match status" value="1"/>
</dbReference>
<dbReference type="Gene3D" id="3.30.300.30">
    <property type="match status" value="2"/>
</dbReference>
<evidence type="ECO:0000256" key="3">
    <source>
        <dbReference type="ARBA" id="ARBA00022553"/>
    </source>
</evidence>
<dbReference type="GO" id="GO:0008610">
    <property type="term" value="P:lipid biosynthetic process"/>
    <property type="evidence" value="ECO:0007669"/>
    <property type="project" value="UniProtKB-ARBA"/>
</dbReference>
<dbReference type="NCBIfam" id="TIGR01720">
    <property type="entry name" value="NRPS-para261"/>
    <property type="match status" value="1"/>
</dbReference>
<gene>
    <name evidence="6" type="ORF">FNW02_37090</name>
</gene>
<dbReference type="Gene3D" id="1.10.1200.10">
    <property type="entry name" value="ACP-like"/>
    <property type="match status" value="1"/>
</dbReference>
<dbReference type="Pfam" id="PF00501">
    <property type="entry name" value="AMP-binding"/>
    <property type="match status" value="1"/>
</dbReference>
<dbReference type="Gene3D" id="3.40.50.150">
    <property type="entry name" value="Vaccinia Virus protein VP39"/>
    <property type="match status" value="1"/>
</dbReference>
<keyword evidence="4" id="KW-0045">Antibiotic biosynthesis</keyword>
<dbReference type="SUPFAM" id="SSF47336">
    <property type="entry name" value="ACP-like"/>
    <property type="match status" value="1"/>
</dbReference>
<dbReference type="PROSITE" id="PS00455">
    <property type="entry name" value="AMP_BINDING"/>
    <property type="match status" value="1"/>
</dbReference>
<keyword evidence="2" id="KW-0596">Phosphopantetheine</keyword>
<dbReference type="GO" id="GO:0031177">
    <property type="term" value="F:phosphopantetheine binding"/>
    <property type="evidence" value="ECO:0007669"/>
    <property type="project" value="TreeGrafter"/>
</dbReference>
<organism evidence="6 7">
    <name type="scientific">Komarekiella delphini-convector SJRDD-AB1</name>
    <dbReference type="NCBI Taxonomy" id="2593771"/>
    <lineage>
        <taxon>Bacteria</taxon>
        <taxon>Bacillati</taxon>
        <taxon>Cyanobacteriota</taxon>
        <taxon>Cyanophyceae</taxon>
        <taxon>Nostocales</taxon>
        <taxon>Nostocaceae</taxon>
        <taxon>Komarekiella</taxon>
        <taxon>Komarekiella delphini-convector</taxon>
    </lineage>
</organism>
<dbReference type="PROSITE" id="PS50075">
    <property type="entry name" value="CARRIER"/>
    <property type="match status" value="1"/>
</dbReference>
<evidence type="ECO:0000256" key="4">
    <source>
        <dbReference type="ARBA" id="ARBA00023194"/>
    </source>
</evidence>
<evidence type="ECO:0000259" key="5">
    <source>
        <dbReference type="PROSITE" id="PS50075"/>
    </source>
</evidence>
<dbReference type="InterPro" id="IPR001242">
    <property type="entry name" value="Condensation_dom"/>
</dbReference>
<evidence type="ECO:0000256" key="2">
    <source>
        <dbReference type="ARBA" id="ARBA00022450"/>
    </source>
</evidence>
<dbReference type="InterPro" id="IPR010071">
    <property type="entry name" value="AA_adenyl_dom"/>
</dbReference>
<dbReference type="GO" id="GO:0043041">
    <property type="term" value="P:amino acid activation for nonribosomal peptide biosynthetic process"/>
    <property type="evidence" value="ECO:0007669"/>
    <property type="project" value="TreeGrafter"/>
</dbReference>
<keyword evidence="7" id="KW-1185">Reference proteome</keyword>
<dbReference type="SUPFAM" id="SSF53335">
    <property type="entry name" value="S-adenosyl-L-methionine-dependent methyltransferases"/>
    <property type="match status" value="1"/>
</dbReference>
<dbReference type="GO" id="GO:0009403">
    <property type="term" value="P:toxin biosynthetic process"/>
    <property type="evidence" value="ECO:0007669"/>
    <property type="project" value="UniProtKB-ARBA"/>
</dbReference>
<dbReference type="SUPFAM" id="SSF56801">
    <property type="entry name" value="Acetyl-CoA synthetase-like"/>
    <property type="match status" value="1"/>
</dbReference>
<dbReference type="Pfam" id="PF00668">
    <property type="entry name" value="Condensation"/>
    <property type="match status" value="3"/>
</dbReference>
<comment type="caution">
    <text evidence="6">The sequence shown here is derived from an EMBL/GenBank/DDBJ whole genome shotgun (WGS) entry which is preliminary data.</text>
</comment>
<sequence>GILRYLCEDTAVTDIQTLTTPEISFNYLGQFDQVQLQTGWKFVSKSTGGNHSLRQNRDYLLDINALVVEGELQIDWTYSSNVHAQATVENLAQSYIQAIRSIIEHCQLEENRGYTPSDFPDAQLNQVEIDKLLASIKTKNVDSIYRLSPTQQGILFHSLDAPESGVYQEQITLNLKGNLNVAAFELAWQKVVDRYSVLRTLFVWENRTTPLQVVLKQVNLPWSNLDWQGLSTTEQQQQLSELLQTQRKLGFQFNQAPLMECTLIKLSDDSYKFIWNHHHLLIDGWCLSIIFKDVLSFYEAEVAGEICNLSKPFPYSDYIAWLYEQDHVAALDFWQQTLQGFSTPTPLRVNKLNFQIQQHQSSDYKKLELRLPQRVNLKLQYVAQQHRVTLSTIVQAAWALLLSRYSGEKDVVFGVTVAGRPANLSGVEEMVGLFVNTLPLRLQISPQQQLISWLQQIQQLMLELQERSYTPLFDIQARSEIRGGTSLFESIVAFENYPVDSSLLNEDCSLQLNQMEAFEQTNYPLTLIAEPWNELLIKIRYDSTRFESDTIGRMLGHLQTIFCAIVENPSQTVGELPLLTQAERHQLLVEWNDTATEYPTDKCIHQLFEQQVERTPDAVAVVFDREQLTYQQLNQRANQLAHYLQSLGVGAEVLVGICVEHSVEMVVGLLGILKAGGAYVPLDPSYPQERLSYMLEDSNVEVLLTQRSLLESLPQNQVQVVCLDKDWVSINQYTQQNLDDVEVTSDNLAYVIYTSGSTGKPKGVTVPHQAVNRLVINPNYINLQPKDVIAFISNFSFDAVTFEIWGTLLHGAKLIWVSKDIVLSPKDFANFIQEQKISVLFLTTALFNQVVNVVPSAFHSVQQLMFGGEAVDIKSVKEVLKNGSPKRLLHVYGPTENTTFTTWYLVQDIPEDATTIPIGRPISNTQTYILDEYLQQVPIDVPGELYIGGDGLARSYLNRPELTQEKFIPNPFSDSKSQRLYKTGDLVRYLGDGNIEFLGRIDYQVKIRGFRIESEEIEAVLKTHPQVQQAVVIVREDIPSNKRLVAYVVSEQKNQSQATNPLQSSHIEQWQQMYHNLYSSEVEIEESSYNTVGWESSYTGKQIPQEQMRQWADSTVEQILKWQPGHVLEIGCGTGMLLFQIAPHCLSYCGTDFSAPALGYVEQQIKQLGDSYSHVSLSQKLADDFTDIEEGRFDAVILNSIVQYFPSIDYLVEVLQGAVKTLAKGGFIFIGDVRNLSLLETFHAATKFYRASDSLTIDQLRQQVKNGVNQDEELVIDPAFFLALKQHLPQIKHVQILLKPGEYHNELTKFRYQVVLHVNKEVSSTVISEWLDYQNNGLNLSAIAEILADKKPPAIGIKHIPNARLQEDVTLVQELSKSNGRKTIGQLRNTLHLQKQVGVEPDDLCSLSDRLPYEVYITWSGAGENGCYNAIFIRNESPFDSQKIIPNLEVTSEVKVWSVYANNPLKRESNRDLVAKLPIFLKQKLPEYMIPTAFVTLDSLPLTPNGKVDRKALSAPDGTITRVHEYVAPCTQVEQTLANIWQELLILEKISIHDNFFEIGGDSILSIQVVSRAKNLGIEISIKQIFQNQTIAKLAKVANIVVNFECKQGLVTGVANLTPIQHRFLVQNSSEAHHYNQSVLLEIPKNIKAEFLKKAVEQLLEHHDALRLRFSCVTSEY</sequence>
<dbReference type="SUPFAM" id="SSF52777">
    <property type="entry name" value="CoA-dependent acyltransferases"/>
    <property type="match status" value="4"/>
</dbReference>
<dbReference type="FunFam" id="1.10.1200.10:FF:000005">
    <property type="entry name" value="Nonribosomal peptide synthetase 1"/>
    <property type="match status" value="1"/>
</dbReference>
<dbReference type="PANTHER" id="PTHR45527">
    <property type="entry name" value="NONRIBOSOMAL PEPTIDE SYNTHETASE"/>
    <property type="match status" value="1"/>
</dbReference>
<dbReference type="InterPro" id="IPR045851">
    <property type="entry name" value="AMP-bd_C_sf"/>
</dbReference>
<dbReference type="InterPro" id="IPR029063">
    <property type="entry name" value="SAM-dependent_MTases_sf"/>
</dbReference>
<dbReference type="InterPro" id="IPR010060">
    <property type="entry name" value="NRPS_synth"/>
</dbReference>
<dbReference type="Pfam" id="PF08242">
    <property type="entry name" value="Methyltransf_12"/>
    <property type="match status" value="1"/>
</dbReference>
<feature type="domain" description="Carrier" evidence="5">
    <location>
        <begin position="1528"/>
        <end position="1602"/>
    </location>
</feature>
<name>A0AA40VVQ9_9NOST</name>
<dbReference type="CDD" id="cd02440">
    <property type="entry name" value="AdoMet_MTases"/>
    <property type="match status" value="1"/>
</dbReference>